<dbReference type="InterPro" id="IPR016181">
    <property type="entry name" value="Acyl_CoA_acyltransferase"/>
</dbReference>
<dbReference type="PANTHER" id="PTHR43415:SF3">
    <property type="entry name" value="GNAT-FAMILY ACETYLTRANSFERASE"/>
    <property type="match status" value="1"/>
</dbReference>
<dbReference type="PANTHER" id="PTHR43415">
    <property type="entry name" value="SPERMIDINE N(1)-ACETYLTRANSFERASE"/>
    <property type="match status" value="1"/>
</dbReference>
<reference evidence="3" key="1">
    <citation type="journal article" date="2019" name="Int. J. Syst. Evol. Microbiol.">
        <title>The Global Catalogue of Microorganisms (GCM) 10K type strain sequencing project: providing services to taxonomists for standard genome sequencing and annotation.</title>
        <authorList>
            <consortium name="The Broad Institute Genomics Platform"/>
            <consortium name="The Broad Institute Genome Sequencing Center for Infectious Disease"/>
            <person name="Wu L."/>
            <person name="Ma J."/>
        </authorList>
    </citation>
    <scope>NUCLEOTIDE SEQUENCE [LARGE SCALE GENOMIC DNA]</scope>
    <source>
        <strain evidence="3">CCUG 62114</strain>
    </source>
</reference>
<dbReference type="RefSeq" id="WP_377713286.1">
    <property type="nucleotide sequence ID" value="NZ_JBHTJM010000003.1"/>
</dbReference>
<sequence>MKKIICRADGNAKTGLGHLYRMLAIAAFYQEDYELIFLTKQSSIASIIPKEYNLQFIPENITIELEPQWLSANYLSSKYIVIADGYQFVSAYQKALKELGYTLFYIDDLAVEHMYADVVINHSLHFTPELFKAEEYTQYGLGTNFAMLRPKFCQAAKLNRNISSIEDAFVCFGGADQYDLSLKAAKALLKKKQIKTIHVVLGGAYSHQSIYNLANENPQLFLYKNLSEDLLYNLMARCQMAVAPSSTILYELCSVKMPILSGYFVDNQKNINSDLSKRGVIFNGGDFSKYAVTDFEIEIDKVLYSKEINSCLLKQQNLFDGKSKQRFLNLMEQFQITSRKATAEDVMLVYNWSNDILVRQNSFQSAPINLESHTKWFLDKIKDPEVLFLIIEVNNKPAGVVRYKLNKTNSVVGVIVSNDFRGKRLSSAFLEEGSKKYFEMSDKPIYAYIKKENIASVKAFEKAKYVYLKEENIEGNSSFVYKLEKYNVIR</sequence>
<evidence type="ECO:0000313" key="3">
    <source>
        <dbReference type="Proteomes" id="UP001596997"/>
    </source>
</evidence>
<protein>
    <submittedName>
        <fullName evidence="2">UDP-2,4-diacetamido-2,4, 6-trideoxy-beta-L-altropyranose hydrolase</fullName>
        <ecNumber evidence="2">3.6.1.57</ecNumber>
    </submittedName>
</protein>
<dbReference type="InterPro" id="IPR000182">
    <property type="entry name" value="GNAT_dom"/>
</dbReference>
<keyword evidence="2" id="KW-0378">Hydrolase</keyword>
<dbReference type="Gene3D" id="3.40.50.11190">
    <property type="match status" value="1"/>
</dbReference>
<dbReference type="GO" id="GO:0016787">
    <property type="term" value="F:hydrolase activity"/>
    <property type="evidence" value="ECO:0007669"/>
    <property type="project" value="UniProtKB-KW"/>
</dbReference>
<evidence type="ECO:0000259" key="1">
    <source>
        <dbReference type="PROSITE" id="PS51186"/>
    </source>
</evidence>
<organism evidence="2 3">
    <name type="scientific">Pseudofulvibacter geojedonensis</name>
    <dbReference type="NCBI Taxonomy" id="1123758"/>
    <lineage>
        <taxon>Bacteria</taxon>
        <taxon>Pseudomonadati</taxon>
        <taxon>Bacteroidota</taxon>
        <taxon>Flavobacteriia</taxon>
        <taxon>Flavobacteriales</taxon>
        <taxon>Flavobacteriaceae</taxon>
        <taxon>Pseudofulvibacter</taxon>
    </lineage>
</organism>
<dbReference type="Proteomes" id="UP001596997">
    <property type="component" value="Unassembled WGS sequence"/>
</dbReference>
<accession>A0ABW3HZK9</accession>
<keyword evidence="3" id="KW-1185">Reference proteome</keyword>
<gene>
    <name evidence="2" type="primary">pseG</name>
    <name evidence="2" type="ORF">ACFQ1O_03215</name>
</gene>
<dbReference type="InterPro" id="IPR020023">
    <property type="entry name" value="PseG"/>
</dbReference>
<dbReference type="SUPFAM" id="SSF55729">
    <property type="entry name" value="Acyl-CoA N-acyltransferases (Nat)"/>
    <property type="match status" value="1"/>
</dbReference>
<comment type="caution">
    <text evidence="2">The sequence shown here is derived from an EMBL/GenBank/DDBJ whole genome shotgun (WGS) entry which is preliminary data.</text>
</comment>
<dbReference type="PROSITE" id="PS51186">
    <property type="entry name" value="GNAT"/>
    <property type="match status" value="1"/>
</dbReference>
<dbReference type="Gene3D" id="3.40.50.2000">
    <property type="entry name" value="Glycogen Phosphorylase B"/>
    <property type="match status" value="1"/>
</dbReference>
<feature type="domain" description="N-acetyltransferase" evidence="1">
    <location>
        <begin position="336"/>
        <end position="486"/>
    </location>
</feature>
<dbReference type="SUPFAM" id="SSF53756">
    <property type="entry name" value="UDP-Glycosyltransferase/glycogen phosphorylase"/>
    <property type="match status" value="1"/>
</dbReference>
<dbReference type="Pfam" id="PF00583">
    <property type="entry name" value="Acetyltransf_1"/>
    <property type="match status" value="1"/>
</dbReference>
<name>A0ABW3HZK9_9FLAO</name>
<proteinExistence type="predicted"/>
<dbReference type="Gene3D" id="3.40.630.30">
    <property type="match status" value="1"/>
</dbReference>
<evidence type="ECO:0000313" key="2">
    <source>
        <dbReference type="EMBL" id="MFD0963010.1"/>
    </source>
</evidence>
<dbReference type="EC" id="3.6.1.57" evidence="2"/>
<dbReference type="NCBIfam" id="TIGR03590">
    <property type="entry name" value="PseG"/>
    <property type="match status" value="1"/>
</dbReference>
<dbReference type="EMBL" id="JBHTJM010000003">
    <property type="protein sequence ID" value="MFD0963010.1"/>
    <property type="molecule type" value="Genomic_DNA"/>
</dbReference>